<accession>A0A3N0E921</accession>
<reference evidence="3 4" key="1">
    <citation type="submission" date="2018-11" db="EMBL/GenBank/DDBJ databases">
        <title>The genome draft of YIM 96095.</title>
        <authorList>
            <person name="Tang S.-K."/>
            <person name="Chunyu W.-X."/>
            <person name="Feng Y.-Z."/>
        </authorList>
    </citation>
    <scope>NUCLEOTIDE SEQUENCE [LARGE SCALE GENOMIC DNA]</scope>
    <source>
        <strain evidence="3 4">YIM 96095</strain>
    </source>
</reference>
<dbReference type="Pfam" id="PF00561">
    <property type="entry name" value="Abhydrolase_1"/>
    <property type="match status" value="2"/>
</dbReference>
<dbReference type="PANTHER" id="PTHR43798:SF31">
    <property type="entry name" value="AB HYDROLASE SUPERFAMILY PROTEIN YCLE"/>
    <property type="match status" value="1"/>
</dbReference>
<dbReference type="Proteomes" id="UP000269198">
    <property type="component" value="Unassembled WGS sequence"/>
</dbReference>
<protein>
    <submittedName>
        <fullName evidence="3">Alpha/beta fold hydrolase</fullName>
    </submittedName>
</protein>
<dbReference type="InterPro" id="IPR029058">
    <property type="entry name" value="AB_hydrolase_fold"/>
</dbReference>
<evidence type="ECO:0000256" key="1">
    <source>
        <dbReference type="ARBA" id="ARBA00022801"/>
    </source>
</evidence>
<evidence type="ECO:0000313" key="3">
    <source>
        <dbReference type="EMBL" id="RNL84337.1"/>
    </source>
</evidence>
<organism evidence="3 4">
    <name type="scientific">Halostreptopolyspora alba</name>
    <dbReference type="NCBI Taxonomy" id="2487137"/>
    <lineage>
        <taxon>Bacteria</taxon>
        <taxon>Bacillati</taxon>
        <taxon>Actinomycetota</taxon>
        <taxon>Actinomycetes</taxon>
        <taxon>Streptosporangiales</taxon>
        <taxon>Nocardiopsidaceae</taxon>
        <taxon>Halostreptopolyspora</taxon>
    </lineage>
</organism>
<dbReference type="GO" id="GO:0016020">
    <property type="term" value="C:membrane"/>
    <property type="evidence" value="ECO:0007669"/>
    <property type="project" value="TreeGrafter"/>
</dbReference>
<dbReference type="InterPro" id="IPR000073">
    <property type="entry name" value="AB_hydrolase_1"/>
</dbReference>
<dbReference type="PANTHER" id="PTHR43798">
    <property type="entry name" value="MONOACYLGLYCEROL LIPASE"/>
    <property type="match status" value="1"/>
</dbReference>
<dbReference type="RefSeq" id="WP_123201508.1">
    <property type="nucleotide sequence ID" value="NZ_RJMB01000011.1"/>
</dbReference>
<name>A0A3N0E921_9ACTN</name>
<gene>
    <name evidence="3" type="ORF">EFW17_12315</name>
</gene>
<dbReference type="InterPro" id="IPR050266">
    <property type="entry name" value="AB_hydrolase_sf"/>
</dbReference>
<dbReference type="OrthoDB" id="9802489at2"/>
<comment type="caution">
    <text evidence="3">The sequence shown here is derived from an EMBL/GenBank/DDBJ whole genome shotgun (WGS) entry which is preliminary data.</text>
</comment>
<dbReference type="Gene3D" id="3.40.50.1820">
    <property type="entry name" value="alpha/beta hydrolase"/>
    <property type="match status" value="1"/>
</dbReference>
<dbReference type="AlphaFoldDB" id="A0A3N0E921"/>
<dbReference type="GO" id="GO:0016787">
    <property type="term" value="F:hydrolase activity"/>
    <property type="evidence" value="ECO:0007669"/>
    <property type="project" value="UniProtKB-KW"/>
</dbReference>
<proteinExistence type="predicted"/>
<keyword evidence="1 3" id="KW-0378">Hydrolase</keyword>
<dbReference type="SUPFAM" id="SSF53474">
    <property type="entry name" value="alpha/beta-Hydrolases"/>
    <property type="match status" value="1"/>
</dbReference>
<sequence length="255" mass="27556">MTLVPLQHRFDGPQHAPTVLLVPEFGAKWSMWEPQMPELTRTSRVLRINHRGHGTSPAPEGAYTVAELGEDILALLERLGLDRLSIVGFGLGGMLATWIASTSPDRVNRIALVAAAPCTPIAHHWRDIGARAREGGMTSVSSEVTTSWFTPPWADERPDIVVRMVEEFEAVEPAGYSGCCDAVADHDQRGALARVRAPAVVVSAAHDPLVPPSHGRQLANGIPGARFEVVSGAAHMMGIERPDRVNELLMGHVAR</sequence>
<evidence type="ECO:0000259" key="2">
    <source>
        <dbReference type="Pfam" id="PF00561"/>
    </source>
</evidence>
<dbReference type="EMBL" id="RJMB01000011">
    <property type="protein sequence ID" value="RNL84337.1"/>
    <property type="molecule type" value="Genomic_DNA"/>
</dbReference>
<feature type="domain" description="AB hydrolase-1" evidence="2">
    <location>
        <begin position="17"/>
        <end position="129"/>
    </location>
</feature>
<dbReference type="PRINTS" id="PR00111">
    <property type="entry name" value="ABHYDROLASE"/>
</dbReference>
<keyword evidence="4" id="KW-1185">Reference proteome</keyword>
<evidence type="ECO:0000313" key="4">
    <source>
        <dbReference type="Proteomes" id="UP000269198"/>
    </source>
</evidence>
<feature type="domain" description="AB hydrolase-1" evidence="2">
    <location>
        <begin position="174"/>
        <end position="242"/>
    </location>
</feature>